<sequence length="187" mass="21450">MHDHNAGDTICSESGLVLESHFIDERPERQIYSSKHEEKDDDQMANALGLIRTTKKSCQGTLQQKREGYLLDTKNLKATFVVCLYLSYQEKRFSTLKEFHVVVADQDKGKEIHTGVSNEVKRKEISMAIKVLKKHLEAGRNYYKTTHAIDIARRLCSNLGLNNLIIKIVKEVVLSENKSHFRGMILF</sequence>
<dbReference type="Gramene" id="C.cajan_18800.t">
    <property type="protein sequence ID" value="C.cajan_18800.t"/>
    <property type="gene ID" value="C.cajan_18800"/>
</dbReference>
<keyword evidence="2" id="KW-1185">Reference proteome</keyword>
<dbReference type="EMBL" id="CM003609">
    <property type="protein sequence ID" value="KYP64741.1"/>
    <property type="molecule type" value="Genomic_DNA"/>
</dbReference>
<evidence type="ECO:0000313" key="1">
    <source>
        <dbReference type="EMBL" id="KYP64741.1"/>
    </source>
</evidence>
<dbReference type="Gene3D" id="2.20.25.10">
    <property type="match status" value="1"/>
</dbReference>
<name>A0A151TCG6_CAJCA</name>
<protein>
    <submittedName>
        <fullName evidence="1">Transcription initiation factor IIB</fullName>
    </submittedName>
</protein>
<evidence type="ECO:0000313" key="2">
    <source>
        <dbReference type="Proteomes" id="UP000075243"/>
    </source>
</evidence>
<dbReference type="STRING" id="3821.A0A151TCG6"/>
<dbReference type="AlphaFoldDB" id="A0A151TCG6"/>
<dbReference type="Proteomes" id="UP000075243">
    <property type="component" value="Chromosome 7"/>
</dbReference>
<organism evidence="1 2">
    <name type="scientific">Cajanus cajan</name>
    <name type="common">Pigeon pea</name>
    <name type="synonym">Cajanus indicus</name>
    <dbReference type="NCBI Taxonomy" id="3821"/>
    <lineage>
        <taxon>Eukaryota</taxon>
        <taxon>Viridiplantae</taxon>
        <taxon>Streptophyta</taxon>
        <taxon>Embryophyta</taxon>
        <taxon>Tracheophyta</taxon>
        <taxon>Spermatophyta</taxon>
        <taxon>Magnoliopsida</taxon>
        <taxon>eudicotyledons</taxon>
        <taxon>Gunneridae</taxon>
        <taxon>Pentapetalae</taxon>
        <taxon>rosids</taxon>
        <taxon>fabids</taxon>
        <taxon>Fabales</taxon>
        <taxon>Fabaceae</taxon>
        <taxon>Papilionoideae</taxon>
        <taxon>50 kb inversion clade</taxon>
        <taxon>NPAAA clade</taxon>
        <taxon>indigoferoid/millettioid clade</taxon>
        <taxon>Phaseoleae</taxon>
        <taxon>Cajanus</taxon>
    </lineage>
</organism>
<accession>A0A151TCG6</accession>
<reference evidence="1 2" key="1">
    <citation type="journal article" date="2012" name="Nat. Biotechnol.">
        <title>Draft genome sequence of pigeonpea (Cajanus cajan), an orphan legume crop of resource-poor farmers.</title>
        <authorList>
            <person name="Varshney R.K."/>
            <person name="Chen W."/>
            <person name="Li Y."/>
            <person name="Bharti A.K."/>
            <person name="Saxena R.K."/>
            <person name="Schlueter J.A."/>
            <person name="Donoghue M.T."/>
            <person name="Azam S."/>
            <person name="Fan G."/>
            <person name="Whaley A.M."/>
            <person name="Farmer A.D."/>
            <person name="Sheridan J."/>
            <person name="Iwata A."/>
            <person name="Tuteja R."/>
            <person name="Penmetsa R.V."/>
            <person name="Wu W."/>
            <person name="Upadhyaya H.D."/>
            <person name="Yang S.P."/>
            <person name="Shah T."/>
            <person name="Saxena K.B."/>
            <person name="Michael T."/>
            <person name="McCombie W.R."/>
            <person name="Yang B."/>
            <person name="Zhang G."/>
            <person name="Yang H."/>
            <person name="Wang J."/>
            <person name="Spillane C."/>
            <person name="Cook D.R."/>
            <person name="May G.D."/>
            <person name="Xu X."/>
            <person name="Jackson S.A."/>
        </authorList>
    </citation>
    <scope>NUCLEOTIDE SEQUENCE [LARGE SCALE GENOMIC DNA]</scope>
    <source>
        <strain evidence="2">cv. Asha</strain>
    </source>
</reference>
<proteinExistence type="predicted"/>
<gene>
    <name evidence="1" type="ORF">KK1_019347</name>
</gene>